<dbReference type="Pfam" id="PF07534">
    <property type="entry name" value="TLD"/>
    <property type="match status" value="1"/>
</dbReference>
<dbReference type="OrthoDB" id="26679at2759"/>
<evidence type="ECO:0000256" key="1">
    <source>
        <dbReference type="SAM" id="MobiDB-lite"/>
    </source>
</evidence>
<dbReference type="PANTHER" id="PTHR23354">
    <property type="entry name" value="NUCLEOLAR PROTEIN 7/ESTROGEN RECEPTOR COACTIVATOR-RELATED"/>
    <property type="match status" value="1"/>
</dbReference>
<feature type="region of interest" description="Disordered" evidence="1">
    <location>
        <begin position="1"/>
        <end position="21"/>
    </location>
</feature>
<organism evidence="3 4">
    <name type="scientific">Cavenderia fasciculata</name>
    <name type="common">Slime mold</name>
    <name type="synonym">Dictyostelium fasciculatum</name>
    <dbReference type="NCBI Taxonomy" id="261658"/>
    <lineage>
        <taxon>Eukaryota</taxon>
        <taxon>Amoebozoa</taxon>
        <taxon>Evosea</taxon>
        <taxon>Eumycetozoa</taxon>
        <taxon>Dictyostelia</taxon>
        <taxon>Acytosteliales</taxon>
        <taxon>Cavenderiaceae</taxon>
        <taxon>Cavenderia</taxon>
    </lineage>
</organism>
<protein>
    <recommendedName>
        <fullName evidence="2">TLDc domain-containing protein</fullName>
    </recommendedName>
</protein>
<reference evidence="4" key="1">
    <citation type="journal article" date="2011" name="Genome Res.">
        <title>Phylogeny-wide analysis of social amoeba genomes highlights ancient origins for complex intercellular communication.</title>
        <authorList>
            <person name="Heidel A.J."/>
            <person name="Lawal H.M."/>
            <person name="Felder M."/>
            <person name="Schilde C."/>
            <person name="Helps N.R."/>
            <person name="Tunggal B."/>
            <person name="Rivero F."/>
            <person name="John U."/>
            <person name="Schleicher M."/>
            <person name="Eichinger L."/>
            <person name="Platzer M."/>
            <person name="Noegel A.A."/>
            <person name="Schaap P."/>
            <person name="Gloeckner G."/>
        </authorList>
    </citation>
    <scope>NUCLEOTIDE SEQUENCE [LARGE SCALE GENOMIC DNA]</scope>
    <source>
        <strain evidence="4">SH3</strain>
    </source>
</reference>
<evidence type="ECO:0000313" key="4">
    <source>
        <dbReference type="Proteomes" id="UP000007797"/>
    </source>
</evidence>
<gene>
    <name evidence="3" type="ORF">DFA_03554</name>
</gene>
<name>F4PHX1_CACFS</name>
<accession>F4PHX1</accession>
<dbReference type="PROSITE" id="PS51886">
    <property type="entry name" value="TLDC"/>
    <property type="match status" value="1"/>
</dbReference>
<dbReference type="RefSeq" id="XP_004363156.1">
    <property type="nucleotide sequence ID" value="XM_004363099.1"/>
</dbReference>
<feature type="domain" description="TLDc" evidence="2">
    <location>
        <begin position="55"/>
        <end position="231"/>
    </location>
</feature>
<evidence type="ECO:0000313" key="3">
    <source>
        <dbReference type="EMBL" id="EGG25305.1"/>
    </source>
</evidence>
<dbReference type="InterPro" id="IPR006571">
    <property type="entry name" value="TLDc_dom"/>
</dbReference>
<dbReference type="Proteomes" id="UP000007797">
    <property type="component" value="Unassembled WGS sequence"/>
</dbReference>
<dbReference type="EMBL" id="GL883006">
    <property type="protein sequence ID" value="EGG25305.1"/>
    <property type="molecule type" value="Genomic_DNA"/>
</dbReference>
<dbReference type="AlphaFoldDB" id="F4PHX1"/>
<keyword evidence="4" id="KW-1185">Reference proteome</keyword>
<dbReference type="STRING" id="1054147.F4PHX1"/>
<dbReference type="SMART" id="SM00584">
    <property type="entry name" value="TLDc"/>
    <property type="match status" value="1"/>
</dbReference>
<dbReference type="GeneID" id="14877011"/>
<sequence length="293" mass="33183">MGNKQSTNNHHNHNHKHGEQVKVVEPPAVIVTTPPPPPTVIEESKKIATLNTESSVLNEETIKFLSKNMPGDGYRNQWHLLFSSTKHGHSYNRFCDHINDKGSTIVIVKDGGGNIFGGFADEPWKPKYPKFYGNAKNFVFKLNPTLEVYKATGKDNNYQYLNEGTSTLYNGVAFGGVQYLYGWCIDDSFDYGHSKGTEDGSGKEFSSTYFNPPLSSTRDFKCVYVEVWMVKERVLTEEEQLERDYQEARKKKKVTGGGLLRDEDNAEKVIMTLMGHNFSEFNEDLSKEKSGKK</sequence>
<dbReference type="PANTHER" id="PTHR23354:SF128">
    <property type="entry name" value="TLDC DOMAIN-CONTAINING PROTEIN"/>
    <property type="match status" value="1"/>
</dbReference>
<proteinExistence type="predicted"/>
<evidence type="ECO:0000259" key="2">
    <source>
        <dbReference type="PROSITE" id="PS51886"/>
    </source>
</evidence>
<dbReference type="KEGG" id="dfa:DFA_03554"/>
<dbReference type="OMA" id="AEIFIMK"/>